<evidence type="ECO:0000313" key="1">
    <source>
        <dbReference type="EMBL" id="KAK3768994.1"/>
    </source>
</evidence>
<dbReference type="AlphaFoldDB" id="A0AAE0ZGJ4"/>
<dbReference type="Proteomes" id="UP001283361">
    <property type="component" value="Unassembled WGS sequence"/>
</dbReference>
<evidence type="ECO:0000313" key="2">
    <source>
        <dbReference type="Proteomes" id="UP001283361"/>
    </source>
</evidence>
<dbReference type="EMBL" id="JAWDGP010003984">
    <property type="protein sequence ID" value="KAK3768994.1"/>
    <property type="molecule type" value="Genomic_DNA"/>
</dbReference>
<sequence>MSGILAPTVSNLCPDRQPDKTRRQCLEYQHQQFPISVQTDNQNKHTDNVWNISTNSFQSLSRQTTRQNSQTMFGMLAPTVPISVQTDNQNKHTDNAWNISTYRFPRLSRQTISGILAPTAITQFVRDYAHV</sequence>
<keyword evidence="2" id="KW-1185">Reference proteome</keyword>
<proteinExistence type="predicted"/>
<comment type="caution">
    <text evidence="1">The sequence shown here is derived from an EMBL/GenBank/DDBJ whole genome shotgun (WGS) entry which is preliminary data.</text>
</comment>
<name>A0AAE0ZGJ4_9GAST</name>
<gene>
    <name evidence="1" type="ORF">RRG08_036738</name>
</gene>
<organism evidence="1 2">
    <name type="scientific">Elysia crispata</name>
    <name type="common">lettuce slug</name>
    <dbReference type="NCBI Taxonomy" id="231223"/>
    <lineage>
        <taxon>Eukaryota</taxon>
        <taxon>Metazoa</taxon>
        <taxon>Spiralia</taxon>
        <taxon>Lophotrochozoa</taxon>
        <taxon>Mollusca</taxon>
        <taxon>Gastropoda</taxon>
        <taxon>Heterobranchia</taxon>
        <taxon>Euthyneura</taxon>
        <taxon>Panpulmonata</taxon>
        <taxon>Sacoglossa</taxon>
        <taxon>Placobranchoidea</taxon>
        <taxon>Plakobranchidae</taxon>
        <taxon>Elysia</taxon>
    </lineage>
</organism>
<protein>
    <submittedName>
        <fullName evidence="1">Uncharacterized protein</fullName>
    </submittedName>
</protein>
<accession>A0AAE0ZGJ4</accession>
<reference evidence="1" key="1">
    <citation type="journal article" date="2023" name="G3 (Bethesda)">
        <title>A reference genome for the long-term kleptoplast-retaining sea slug Elysia crispata morphotype clarki.</title>
        <authorList>
            <person name="Eastman K.E."/>
            <person name="Pendleton A.L."/>
            <person name="Shaikh M.A."/>
            <person name="Suttiyut T."/>
            <person name="Ogas R."/>
            <person name="Tomko P."/>
            <person name="Gavelis G."/>
            <person name="Widhalm J.R."/>
            <person name="Wisecaver J.H."/>
        </authorList>
    </citation>
    <scope>NUCLEOTIDE SEQUENCE</scope>
    <source>
        <strain evidence="1">ECLA1</strain>
    </source>
</reference>